<evidence type="ECO:0000313" key="1">
    <source>
        <dbReference type="EMBL" id="GAC26880.1"/>
    </source>
</evidence>
<sequence>MCKFSISKIFSMRVYNAVFLALGFMLIPHSLLASTNNTKLGVWQNCQNLKHQSEQRESELSQVVDSTCYQFIKGFLHGAVLTDTQIMRGLESESDMNSFSKRAIRTRLGSSRATDADTYLAQFCLPNADVDPEVVMSIVSALPNKIDASKSVAEEIYQAIKTTYPCQQR</sequence>
<dbReference type="Proteomes" id="UP000006263">
    <property type="component" value="Unassembled WGS sequence"/>
</dbReference>
<evidence type="ECO:0008006" key="3">
    <source>
        <dbReference type="Google" id="ProtNLM"/>
    </source>
</evidence>
<comment type="caution">
    <text evidence="1">The sequence shown here is derived from an EMBL/GenBank/DDBJ whole genome shotgun (WGS) entry which is preliminary data.</text>
</comment>
<protein>
    <recommendedName>
        <fullName evidence="3">Rap1a immunity protein domain-containing protein</fullName>
    </recommendedName>
</protein>
<evidence type="ECO:0000313" key="2">
    <source>
        <dbReference type="Proteomes" id="UP000006263"/>
    </source>
</evidence>
<organism evidence="1 2">
    <name type="scientific">Paraglaciecola mesophila KMM 241</name>
    <dbReference type="NCBI Taxonomy" id="1128912"/>
    <lineage>
        <taxon>Bacteria</taxon>
        <taxon>Pseudomonadati</taxon>
        <taxon>Pseudomonadota</taxon>
        <taxon>Gammaproteobacteria</taxon>
        <taxon>Alteromonadales</taxon>
        <taxon>Alteromonadaceae</taxon>
        <taxon>Paraglaciecola</taxon>
    </lineage>
</organism>
<name>K6ZU74_9ALTE</name>
<dbReference type="EMBL" id="BAEP01000089">
    <property type="protein sequence ID" value="GAC26880.1"/>
    <property type="molecule type" value="Genomic_DNA"/>
</dbReference>
<dbReference type="OrthoDB" id="6119160at2"/>
<dbReference type="eggNOG" id="ENOG5033NPU">
    <property type="taxonomic scope" value="Bacteria"/>
</dbReference>
<accession>K6ZU74</accession>
<dbReference type="RefSeq" id="WP_006995031.1">
    <property type="nucleotide sequence ID" value="NZ_BAEP01000089.1"/>
</dbReference>
<gene>
    <name evidence="1" type="ORF">GMES_4615</name>
</gene>
<proteinExistence type="predicted"/>
<dbReference type="AlphaFoldDB" id="K6ZU74"/>
<reference evidence="1 2" key="1">
    <citation type="journal article" date="2017" name="Antonie Van Leeuwenhoek">
        <title>Rhizobium rhizosphaerae sp. nov., a novel species isolated from rice rhizosphere.</title>
        <authorList>
            <person name="Zhao J.J."/>
            <person name="Zhang J."/>
            <person name="Zhang R.J."/>
            <person name="Zhang C.W."/>
            <person name="Yin H.Q."/>
            <person name="Zhang X.X."/>
        </authorList>
    </citation>
    <scope>NUCLEOTIDE SEQUENCE [LARGE SCALE GENOMIC DNA]</scope>
    <source>
        <strain evidence="1 2">KMM 241</strain>
    </source>
</reference>